<dbReference type="Pfam" id="PF02899">
    <property type="entry name" value="Phage_int_SAM_1"/>
    <property type="match status" value="1"/>
</dbReference>
<dbReference type="Proteomes" id="UP000093954">
    <property type="component" value="Unassembled WGS sequence"/>
</dbReference>
<comment type="function">
    <text evidence="1">Site-specific tyrosine recombinase, which acts by catalyzing the cutting and rejoining of the recombining DNA molecules.</text>
</comment>
<dbReference type="PROSITE" id="PS51900">
    <property type="entry name" value="CB"/>
    <property type="match status" value="1"/>
</dbReference>
<evidence type="ECO:0000256" key="5">
    <source>
        <dbReference type="ARBA" id="ARBA00022618"/>
    </source>
</evidence>
<evidence type="ECO:0000259" key="13">
    <source>
        <dbReference type="PROSITE" id="PS51900"/>
    </source>
</evidence>
<evidence type="ECO:0000256" key="10">
    <source>
        <dbReference type="ARBA" id="ARBA00023306"/>
    </source>
</evidence>
<dbReference type="GO" id="GO:0003677">
    <property type="term" value="F:DNA binding"/>
    <property type="evidence" value="ECO:0007669"/>
    <property type="project" value="UniProtKB-UniRule"/>
</dbReference>
<keyword evidence="10" id="KW-0131">Cell cycle</keyword>
<evidence type="ECO:0000256" key="4">
    <source>
        <dbReference type="ARBA" id="ARBA00022490"/>
    </source>
</evidence>
<dbReference type="Gene3D" id="1.10.150.130">
    <property type="match status" value="1"/>
</dbReference>
<evidence type="ECO:0000256" key="7">
    <source>
        <dbReference type="ARBA" id="ARBA00022908"/>
    </source>
</evidence>
<evidence type="ECO:0000256" key="9">
    <source>
        <dbReference type="ARBA" id="ARBA00023172"/>
    </source>
</evidence>
<dbReference type="GO" id="GO:0051301">
    <property type="term" value="P:cell division"/>
    <property type="evidence" value="ECO:0007669"/>
    <property type="project" value="UniProtKB-KW"/>
</dbReference>
<comment type="similarity">
    <text evidence="3">Belongs to the 'phage' integrase family.</text>
</comment>
<feature type="domain" description="Core-binding (CB)" evidence="13">
    <location>
        <begin position="6"/>
        <end position="99"/>
    </location>
</feature>
<accession>A0A1A6AVM1</accession>
<dbReference type="GO" id="GO:0015074">
    <property type="term" value="P:DNA integration"/>
    <property type="evidence" value="ECO:0007669"/>
    <property type="project" value="UniProtKB-KW"/>
</dbReference>
<dbReference type="InterPro" id="IPR011010">
    <property type="entry name" value="DNA_brk_join_enz"/>
</dbReference>
<comment type="subcellular location">
    <subcellularLocation>
        <location evidence="2">Cytoplasm</location>
    </subcellularLocation>
</comment>
<keyword evidence="4" id="KW-0963">Cytoplasm</keyword>
<dbReference type="GO" id="GO:0006310">
    <property type="term" value="P:DNA recombination"/>
    <property type="evidence" value="ECO:0007669"/>
    <property type="project" value="UniProtKB-KW"/>
</dbReference>
<dbReference type="InterPro" id="IPR013762">
    <property type="entry name" value="Integrase-like_cat_sf"/>
</dbReference>
<sequence length="348" mass="40507">MTKDSSVFYKTVRNYLTVFLPKQKGVSDNTIISYRHCLNQFLTYLAHEKHLAFEKISFSDWNQQNISAYLDYISDVSKVSVSTRNQRLFSLRAFLKYARMIYPEITSVSLEIQSISTIREQKIPVGFLSENAMKTLFLQPNTHKKKGIRDLCFMVTMYDCAARNGEMLSLKVDSLNLKGKTPTIRLEGKGNKVRLVPLMDKTVEQLRRYMDAFHPLESINKQEYLFYTVIHGKRLKMSDDNVARFLNQYACKAREQCIDIPERITPHLFRHSRAMHLYRNGMPLQLLSEYMGHSSLQSTLIYAYADTEMKRKAIEKISKNKVLPEAPTSNTPIWKTDENVIRQLYGLI</sequence>
<evidence type="ECO:0000313" key="15">
    <source>
        <dbReference type="Proteomes" id="UP000093954"/>
    </source>
</evidence>
<keyword evidence="6" id="KW-0159">Chromosome partition</keyword>
<feature type="domain" description="Tyr recombinase" evidence="12">
    <location>
        <begin position="122"/>
        <end position="315"/>
    </location>
</feature>
<dbReference type="InterPro" id="IPR044068">
    <property type="entry name" value="CB"/>
</dbReference>
<evidence type="ECO:0000313" key="14">
    <source>
        <dbReference type="EMBL" id="OBR94136.1"/>
    </source>
</evidence>
<reference evidence="14 15" key="1">
    <citation type="journal article" date="2012" name="Front. Microbiol.">
        <title>Draft Genome Sequence of the Virulent Strain 01-B526 of the Fish Pathogen Aeromonas salmonicida.</title>
        <authorList>
            <person name="Charette S.J."/>
            <person name="Brochu F."/>
            <person name="Boyle B."/>
            <person name="Filion G."/>
            <person name="Tanaka K.H."/>
            <person name="Derome N."/>
        </authorList>
    </citation>
    <scope>NUCLEOTIDE SEQUENCE [LARGE SCALE GENOMIC DNA]</scope>
    <source>
        <strain evidence="14 15">P11</strain>
    </source>
</reference>
<name>A0A1A6AVM1_9CLOT</name>
<dbReference type="GO" id="GO:0007059">
    <property type="term" value="P:chromosome segregation"/>
    <property type="evidence" value="ECO:0007669"/>
    <property type="project" value="UniProtKB-KW"/>
</dbReference>
<dbReference type="AlphaFoldDB" id="A0A1A6AVM1"/>
<dbReference type="RefSeq" id="WP_065077982.1">
    <property type="nucleotide sequence ID" value="NZ_LROS01000015.1"/>
</dbReference>
<dbReference type="InterPro" id="IPR050090">
    <property type="entry name" value="Tyrosine_recombinase_XerCD"/>
</dbReference>
<keyword evidence="5" id="KW-0132">Cell division</keyword>
<evidence type="ECO:0000256" key="2">
    <source>
        <dbReference type="ARBA" id="ARBA00004496"/>
    </source>
</evidence>
<dbReference type="PROSITE" id="PS51898">
    <property type="entry name" value="TYR_RECOMBINASE"/>
    <property type="match status" value="1"/>
</dbReference>
<dbReference type="SUPFAM" id="SSF56349">
    <property type="entry name" value="DNA breaking-rejoining enzymes"/>
    <property type="match status" value="1"/>
</dbReference>
<dbReference type="PANTHER" id="PTHR30349">
    <property type="entry name" value="PHAGE INTEGRASE-RELATED"/>
    <property type="match status" value="1"/>
</dbReference>
<dbReference type="InterPro" id="IPR004107">
    <property type="entry name" value="Integrase_SAM-like_N"/>
</dbReference>
<evidence type="ECO:0000256" key="6">
    <source>
        <dbReference type="ARBA" id="ARBA00022829"/>
    </source>
</evidence>
<organism evidence="14 15">
    <name type="scientific">Clostridium ragsdalei P11</name>
    <dbReference type="NCBI Taxonomy" id="1353534"/>
    <lineage>
        <taxon>Bacteria</taxon>
        <taxon>Bacillati</taxon>
        <taxon>Bacillota</taxon>
        <taxon>Clostridia</taxon>
        <taxon>Eubacteriales</taxon>
        <taxon>Clostridiaceae</taxon>
        <taxon>Clostridium</taxon>
    </lineage>
</organism>
<dbReference type="Gene3D" id="1.10.443.10">
    <property type="entry name" value="Intergrase catalytic core"/>
    <property type="match status" value="1"/>
</dbReference>
<keyword evidence="8 11" id="KW-0238">DNA-binding</keyword>
<dbReference type="GO" id="GO:0005737">
    <property type="term" value="C:cytoplasm"/>
    <property type="evidence" value="ECO:0007669"/>
    <property type="project" value="UniProtKB-SubCell"/>
</dbReference>
<dbReference type="InterPro" id="IPR010998">
    <property type="entry name" value="Integrase_recombinase_N"/>
</dbReference>
<dbReference type="PANTHER" id="PTHR30349:SF77">
    <property type="entry name" value="TYROSINE RECOMBINASE XERC"/>
    <property type="match status" value="1"/>
</dbReference>
<evidence type="ECO:0000256" key="11">
    <source>
        <dbReference type="PROSITE-ProRule" id="PRU01248"/>
    </source>
</evidence>
<keyword evidence="9" id="KW-0233">DNA recombination</keyword>
<dbReference type="PATRIC" id="fig|1353534.3.peg.1710"/>
<dbReference type="InterPro" id="IPR002104">
    <property type="entry name" value="Integrase_catalytic"/>
</dbReference>
<evidence type="ECO:0000256" key="3">
    <source>
        <dbReference type="ARBA" id="ARBA00008857"/>
    </source>
</evidence>
<evidence type="ECO:0000256" key="1">
    <source>
        <dbReference type="ARBA" id="ARBA00003283"/>
    </source>
</evidence>
<proteinExistence type="inferred from homology"/>
<comment type="caution">
    <text evidence="14">The sequence shown here is derived from an EMBL/GenBank/DDBJ whole genome shotgun (WGS) entry which is preliminary data.</text>
</comment>
<gene>
    <name evidence="14" type="primary">xerD_3</name>
    <name evidence="14" type="ORF">CLRAG_16760</name>
</gene>
<keyword evidence="15" id="KW-1185">Reference proteome</keyword>
<dbReference type="EMBL" id="LROS01000015">
    <property type="protein sequence ID" value="OBR94136.1"/>
    <property type="molecule type" value="Genomic_DNA"/>
</dbReference>
<evidence type="ECO:0000256" key="8">
    <source>
        <dbReference type="ARBA" id="ARBA00023125"/>
    </source>
</evidence>
<dbReference type="Pfam" id="PF00589">
    <property type="entry name" value="Phage_integrase"/>
    <property type="match status" value="1"/>
</dbReference>
<keyword evidence="7" id="KW-0229">DNA integration</keyword>
<evidence type="ECO:0000259" key="12">
    <source>
        <dbReference type="PROSITE" id="PS51898"/>
    </source>
</evidence>
<protein>
    <submittedName>
        <fullName evidence="14">Tyrosine recombinase XerD</fullName>
    </submittedName>
</protein>